<dbReference type="OrthoDB" id="487307at2"/>
<dbReference type="KEGG" id="npz:ACX27_01820"/>
<dbReference type="RefSeq" id="WP_062287633.1">
    <property type="nucleotide sequence ID" value="NZ_CP012036.1"/>
</dbReference>
<reference evidence="1 2" key="2">
    <citation type="journal article" date="2016" name="Genome Announc.">
        <title>Draft Genome Sequence of the N2-Fixing Cyanobacterium Nostoc piscinale CENA21, Isolated from the Brazilian Amazon Floodplain.</title>
        <authorList>
            <person name="Leao T."/>
            <person name="Guimaraes P.I."/>
            <person name="de Melo A.G."/>
            <person name="Ramos R.T."/>
            <person name="Leao P.N."/>
            <person name="Silva A."/>
            <person name="Fiore M.F."/>
            <person name="Schneider M.P."/>
        </authorList>
    </citation>
    <scope>NUCLEOTIDE SEQUENCE [LARGE SCALE GENOMIC DNA]</scope>
    <source>
        <strain evidence="1 2">CENA21</strain>
    </source>
</reference>
<dbReference type="Proteomes" id="UP000062645">
    <property type="component" value="Chromosome"/>
</dbReference>
<gene>
    <name evidence="1" type="ORF">ACX27_01820</name>
</gene>
<dbReference type="PATRIC" id="fig|224013.5.peg.442"/>
<proteinExistence type="predicted"/>
<organism evidence="1 2">
    <name type="scientific">Nostoc piscinale CENA21</name>
    <dbReference type="NCBI Taxonomy" id="224013"/>
    <lineage>
        <taxon>Bacteria</taxon>
        <taxon>Bacillati</taxon>
        <taxon>Cyanobacteriota</taxon>
        <taxon>Cyanophyceae</taxon>
        <taxon>Nostocales</taxon>
        <taxon>Nostocaceae</taxon>
        <taxon>Nostoc</taxon>
    </lineage>
</organism>
<dbReference type="STRING" id="224013.ACX27_01820"/>
<reference evidence="2" key="1">
    <citation type="submission" date="2015-07" db="EMBL/GenBank/DDBJ databases">
        <title>Genome Of Nitrogen-Fixing Cyanobacterium Nostoc piscinale CENA21 From Solimoes/Amazon River Floodplain Sediments And Comparative Genomics To Uncover Biosynthetic Natural Products Potential.</title>
        <authorList>
            <person name="Leao T.F."/>
            <person name="Leao P.N."/>
            <person name="Guimaraes P.I."/>
            <person name="de Melo A.G.C."/>
            <person name="Ramos R.T.J."/>
            <person name="Silva A."/>
            <person name="Fiore M.F."/>
            <person name="Schneider M.P.C."/>
        </authorList>
    </citation>
    <scope>NUCLEOTIDE SEQUENCE [LARGE SCALE GENOMIC DNA]</scope>
    <source>
        <strain evidence="2">CENA21</strain>
    </source>
</reference>
<keyword evidence="2" id="KW-1185">Reference proteome</keyword>
<evidence type="ECO:0000313" key="2">
    <source>
        <dbReference type="Proteomes" id="UP000062645"/>
    </source>
</evidence>
<protein>
    <submittedName>
        <fullName evidence="1">Uncharacterized protein</fullName>
    </submittedName>
</protein>
<accession>A0A0M3V4F9</accession>
<dbReference type="AlphaFoldDB" id="A0A0M3V4F9"/>
<name>A0A0M3V4F9_9NOSO</name>
<dbReference type="EMBL" id="CP012036">
    <property type="protein sequence ID" value="ALF51867.1"/>
    <property type="molecule type" value="Genomic_DNA"/>
</dbReference>
<evidence type="ECO:0000313" key="1">
    <source>
        <dbReference type="EMBL" id="ALF51867.1"/>
    </source>
</evidence>
<sequence length="192" mass="20700">MGRYSDIRRGAELNAALVKLRAYEDLSRDQKQALYKTQRGSLVKVKANRVKGYVEAFGFTGRIFLPVKLLSTTQSANGTLIGTVRTAAAAEGRTNAVDFTVPSGGVLLDGLNGFKPAKLSLTERGAPVANNKSRVTDEEYQRFDNKSVSSPFGQGTDTETYAAAVADIKAQSAIESFLQTTGNRVSFTPEIL</sequence>